<dbReference type="PROSITE" id="PS51840">
    <property type="entry name" value="C2_NT"/>
    <property type="match status" value="1"/>
</dbReference>
<dbReference type="PANTHER" id="PTHR21456">
    <property type="entry name" value="FAMILY WITH SEQUENCE SIMILARITY 102"/>
    <property type="match status" value="1"/>
</dbReference>
<dbReference type="InterPro" id="IPR039931">
    <property type="entry name" value="EEIG1/2-like"/>
</dbReference>
<sequence>MAFLIKKKKFKFQVHFTLEELTAVPFVNGVLFCKIRLVDGGDFVNLSSREEVQQNCVRWAKKFSFVCKMRANPITGVLDPCICRVSVRKETTKWTFPNGLSGKDVGHQDQNTSVHREERKHRSPKGHDQKTVQISIPLNMSEKVVICQLLGDQVGR</sequence>
<dbReference type="Proteomes" id="UP001444071">
    <property type="component" value="Unassembled WGS sequence"/>
</dbReference>
<comment type="caution">
    <text evidence="4">The sequence shown here is derived from an EMBL/GenBank/DDBJ whole genome shotgun (WGS) entry which is preliminary data.</text>
</comment>
<dbReference type="InterPro" id="IPR019448">
    <property type="entry name" value="NT-C2"/>
</dbReference>
<keyword evidence="5" id="KW-1185">Reference proteome</keyword>
<protein>
    <recommendedName>
        <fullName evidence="3">C2 NT-type domain-containing protein</fullName>
    </recommendedName>
</protein>
<reference evidence="4 5" key="1">
    <citation type="submission" date="2021-06" db="EMBL/GenBank/DDBJ databases">
        <authorList>
            <person name="Palmer J.M."/>
        </authorList>
    </citation>
    <scope>NUCLEOTIDE SEQUENCE [LARGE SCALE GENOMIC DNA]</scope>
    <source>
        <strain evidence="4 5">XR_2019</strain>
        <tissue evidence="4">Muscle</tissue>
    </source>
</reference>
<name>A0ABV0X4I6_9TELE</name>
<evidence type="ECO:0000313" key="4">
    <source>
        <dbReference type="EMBL" id="MEQ2275512.1"/>
    </source>
</evidence>
<gene>
    <name evidence="4" type="ORF">XENORESO_004463</name>
</gene>
<comment type="similarity">
    <text evidence="1">Belongs to the EEIG family.</text>
</comment>
<dbReference type="Pfam" id="PF10358">
    <property type="entry name" value="NT-C2"/>
    <property type="match status" value="1"/>
</dbReference>
<evidence type="ECO:0000259" key="3">
    <source>
        <dbReference type="PROSITE" id="PS51840"/>
    </source>
</evidence>
<proteinExistence type="inferred from homology"/>
<evidence type="ECO:0000256" key="1">
    <source>
        <dbReference type="ARBA" id="ARBA00034780"/>
    </source>
</evidence>
<evidence type="ECO:0000256" key="2">
    <source>
        <dbReference type="SAM" id="MobiDB-lite"/>
    </source>
</evidence>
<accession>A0ABV0X4I6</accession>
<feature type="region of interest" description="Disordered" evidence="2">
    <location>
        <begin position="98"/>
        <end position="130"/>
    </location>
</feature>
<dbReference type="EMBL" id="JAHRIM010081856">
    <property type="protein sequence ID" value="MEQ2275512.1"/>
    <property type="molecule type" value="Genomic_DNA"/>
</dbReference>
<organism evidence="4 5">
    <name type="scientific">Xenotaenia resolanae</name>
    <dbReference type="NCBI Taxonomy" id="208358"/>
    <lineage>
        <taxon>Eukaryota</taxon>
        <taxon>Metazoa</taxon>
        <taxon>Chordata</taxon>
        <taxon>Craniata</taxon>
        <taxon>Vertebrata</taxon>
        <taxon>Euteleostomi</taxon>
        <taxon>Actinopterygii</taxon>
        <taxon>Neopterygii</taxon>
        <taxon>Teleostei</taxon>
        <taxon>Neoteleostei</taxon>
        <taxon>Acanthomorphata</taxon>
        <taxon>Ovalentaria</taxon>
        <taxon>Atherinomorphae</taxon>
        <taxon>Cyprinodontiformes</taxon>
        <taxon>Goodeidae</taxon>
        <taxon>Xenotaenia</taxon>
    </lineage>
</organism>
<dbReference type="PANTHER" id="PTHR21456:SF2">
    <property type="entry name" value="EARLY ESTROGEN-INDUCED GENE 1 PROTEIN"/>
    <property type="match status" value="1"/>
</dbReference>
<evidence type="ECO:0000313" key="5">
    <source>
        <dbReference type="Proteomes" id="UP001444071"/>
    </source>
</evidence>
<feature type="domain" description="C2 NT-type" evidence="3">
    <location>
        <begin position="2"/>
        <end position="156"/>
    </location>
</feature>